<dbReference type="EMBL" id="BOMY01000002">
    <property type="protein sequence ID" value="GIF17529.1"/>
    <property type="molecule type" value="Genomic_DNA"/>
</dbReference>
<protein>
    <submittedName>
        <fullName evidence="1">Uncharacterized protein</fullName>
    </submittedName>
</protein>
<evidence type="ECO:0000313" key="1">
    <source>
        <dbReference type="EMBL" id="GIF17529.1"/>
    </source>
</evidence>
<name>A0A919NF97_9ACTN</name>
<dbReference type="AlphaFoldDB" id="A0A919NF97"/>
<keyword evidence="2" id="KW-1185">Reference proteome</keyword>
<accession>A0A919NF97</accession>
<organism evidence="1 2">
    <name type="scientific">Paractinoplanes tereljensis</name>
    <dbReference type="NCBI Taxonomy" id="571912"/>
    <lineage>
        <taxon>Bacteria</taxon>
        <taxon>Bacillati</taxon>
        <taxon>Actinomycetota</taxon>
        <taxon>Actinomycetes</taxon>
        <taxon>Micromonosporales</taxon>
        <taxon>Micromonosporaceae</taxon>
        <taxon>Paractinoplanes</taxon>
    </lineage>
</organism>
<gene>
    <name evidence="1" type="ORF">Ate02nite_02590</name>
</gene>
<reference evidence="1" key="1">
    <citation type="submission" date="2021-01" db="EMBL/GenBank/DDBJ databases">
        <title>Whole genome shotgun sequence of Actinoplanes tereljensis NBRC 105297.</title>
        <authorList>
            <person name="Komaki H."/>
            <person name="Tamura T."/>
        </authorList>
    </citation>
    <scope>NUCLEOTIDE SEQUENCE</scope>
    <source>
        <strain evidence="1">NBRC 105297</strain>
    </source>
</reference>
<sequence>MIDRQEPEMTDLATKPEADVEIDAELLAEAERQGSHRTPNRALNAALRVYVEIARAKRQAAGEALKKMADSGELDFSAFDEVSE</sequence>
<proteinExistence type="predicted"/>
<comment type="caution">
    <text evidence="1">The sequence shown here is derived from an EMBL/GenBank/DDBJ whole genome shotgun (WGS) entry which is preliminary data.</text>
</comment>
<evidence type="ECO:0000313" key="2">
    <source>
        <dbReference type="Proteomes" id="UP000623608"/>
    </source>
</evidence>
<dbReference type="Proteomes" id="UP000623608">
    <property type="component" value="Unassembled WGS sequence"/>
</dbReference>